<dbReference type="GO" id="GO:0070652">
    <property type="term" value="C:HAUS complex"/>
    <property type="evidence" value="ECO:0007669"/>
    <property type="project" value="InterPro"/>
</dbReference>
<dbReference type="PANTHER" id="PTHR16151:SF2">
    <property type="entry name" value="HAUS AUGMIN-LIKE COMPLEX SUBUNIT 6"/>
    <property type="match status" value="1"/>
</dbReference>
<evidence type="ECO:0000259" key="1">
    <source>
        <dbReference type="Pfam" id="PF14661"/>
    </source>
</evidence>
<gene>
    <name evidence="2" type="primary">ga07309</name>
    <name evidence="2" type="ORF">PR202_ga07309</name>
</gene>
<dbReference type="Pfam" id="PF14661">
    <property type="entry name" value="HAUS6_N"/>
    <property type="match status" value="1"/>
</dbReference>
<protein>
    <recommendedName>
        <fullName evidence="1">HAUS augmin-like complex subunit 6 N-terminal domain-containing protein</fullName>
    </recommendedName>
</protein>
<dbReference type="EMBL" id="BQKI01000003">
    <property type="protein sequence ID" value="GJM90978.1"/>
    <property type="molecule type" value="Genomic_DNA"/>
</dbReference>
<dbReference type="Proteomes" id="UP001054889">
    <property type="component" value="Unassembled WGS sequence"/>
</dbReference>
<proteinExistence type="predicted"/>
<dbReference type="GO" id="GO:0051225">
    <property type="term" value="P:spindle assembly"/>
    <property type="evidence" value="ECO:0007669"/>
    <property type="project" value="InterPro"/>
</dbReference>
<dbReference type="GO" id="GO:1990498">
    <property type="term" value="C:mitotic spindle microtubule"/>
    <property type="evidence" value="ECO:0007669"/>
    <property type="project" value="TreeGrafter"/>
</dbReference>
<organism evidence="2 3">
    <name type="scientific">Eleusine coracana subsp. coracana</name>
    <dbReference type="NCBI Taxonomy" id="191504"/>
    <lineage>
        <taxon>Eukaryota</taxon>
        <taxon>Viridiplantae</taxon>
        <taxon>Streptophyta</taxon>
        <taxon>Embryophyta</taxon>
        <taxon>Tracheophyta</taxon>
        <taxon>Spermatophyta</taxon>
        <taxon>Magnoliopsida</taxon>
        <taxon>Liliopsida</taxon>
        <taxon>Poales</taxon>
        <taxon>Poaceae</taxon>
        <taxon>PACMAD clade</taxon>
        <taxon>Chloridoideae</taxon>
        <taxon>Cynodonteae</taxon>
        <taxon>Eleusininae</taxon>
        <taxon>Eleusine</taxon>
    </lineage>
</organism>
<reference evidence="2" key="2">
    <citation type="submission" date="2021-12" db="EMBL/GenBank/DDBJ databases">
        <title>Resequencing data analysis of finger millet.</title>
        <authorList>
            <person name="Hatakeyama M."/>
            <person name="Aluri S."/>
            <person name="Balachadran M.T."/>
            <person name="Sivarajan S.R."/>
            <person name="Poveda L."/>
            <person name="Shimizu-Inatsugi R."/>
            <person name="Schlapbach R."/>
            <person name="Sreeman S.M."/>
            <person name="Shimizu K.K."/>
        </authorList>
    </citation>
    <scope>NUCLEOTIDE SEQUENCE</scope>
</reference>
<evidence type="ECO:0000313" key="3">
    <source>
        <dbReference type="Proteomes" id="UP001054889"/>
    </source>
</evidence>
<evidence type="ECO:0000313" key="2">
    <source>
        <dbReference type="EMBL" id="GJM90978.1"/>
    </source>
</evidence>
<dbReference type="InterPro" id="IPR026797">
    <property type="entry name" value="HAUS_6"/>
</dbReference>
<feature type="domain" description="HAUS augmin-like complex subunit 6 N-terminal" evidence="1">
    <location>
        <begin position="2"/>
        <end position="106"/>
    </location>
</feature>
<dbReference type="GO" id="GO:0008017">
    <property type="term" value="F:microtubule binding"/>
    <property type="evidence" value="ECO:0007669"/>
    <property type="project" value="TreeGrafter"/>
</dbReference>
<name>A0AAV5BZN8_ELECO</name>
<sequence length="109" mass="12171">MQDFDKVWPIFDSAQSREFRKIVQGIISELEQQGALPRSNSRVSSLATCCGPRFVELLWQLSVHALREVHRRTFAADVASNPLPAALTDVSYLHAAALLPVTKARMSYS</sequence>
<accession>A0AAV5BZN8</accession>
<keyword evidence="3" id="KW-1185">Reference proteome</keyword>
<comment type="caution">
    <text evidence="2">The sequence shown here is derived from an EMBL/GenBank/DDBJ whole genome shotgun (WGS) entry which is preliminary data.</text>
</comment>
<dbReference type="PANTHER" id="PTHR16151">
    <property type="entry name" value="HAUS AUGMIN-LIKE COMPLEX SUBUNIT 6"/>
    <property type="match status" value="1"/>
</dbReference>
<reference evidence="2" key="1">
    <citation type="journal article" date="2018" name="DNA Res.">
        <title>Multiple hybrid de novo genome assembly of finger millet, an orphan allotetraploid crop.</title>
        <authorList>
            <person name="Hatakeyama M."/>
            <person name="Aluri S."/>
            <person name="Balachadran M.T."/>
            <person name="Sivarajan S.R."/>
            <person name="Patrignani A."/>
            <person name="Gruter S."/>
            <person name="Poveda L."/>
            <person name="Shimizu-Inatsugi R."/>
            <person name="Baeten J."/>
            <person name="Francoijs K.J."/>
            <person name="Nataraja K.N."/>
            <person name="Reddy Y.A.N."/>
            <person name="Phadnis S."/>
            <person name="Ravikumar R.L."/>
            <person name="Schlapbach R."/>
            <person name="Sreeman S.M."/>
            <person name="Shimizu K.K."/>
        </authorList>
    </citation>
    <scope>NUCLEOTIDE SEQUENCE</scope>
</reference>
<dbReference type="InterPro" id="IPR028163">
    <property type="entry name" value="HAUS_6_N"/>
</dbReference>
<dbReference type="AlphaFoldDB" id="A0AAV5BZN8"/>